<feature type="region of interest" description="Disordered" evidence="1">
    <location>
        <begin position="101"/>
        <end position="122"/>
    </location>
</feature>
<protein>
    <submittedName>
        <fullName evidence="2">Uncharacterized protein</fullName>
    </submittedName>
</protein>
<organism evidence="2 3">
    <name type="scientific">Sphagnurus paluster</name>
    <dbReference type="NCBI Taxonomy" id="117069"/>
    <lineage>
        <taxon>Eukaryota</taxon>
        <taxon>Fungi</taxon>
        <taxon>Dikarya</taxon>
        <taxon>Basidiomycota</taxon>
        <taxon>Agaricomycotina</taxon>
        <taxon>Agaricomycetes</taxon>
        <taxon>Agaricomycetidae</taxon>
        <taxon>Agaricales</taxon>
        <taxon>Tricholomatineae</taxon>
        <taxon>Lyophyllaceae</taxon>
        <taxon>Sphagnurus</taxon>
    </lineage>
</organism>
<evidence type="ECO:0000313" key="2">
    <source>
        <dbReference type="EMBL" id="KAG5643110.1"/>
    </source>
</evidence>
<dbReference type="AlphaFoldDB" id="A0A9P7KBP6"/>
<dbReference type="EMBL" id="JABCKI010003200">
    <property type="protein sequence ID" value="KAG5643110.1"/>
    <property type="molecule type" value="Genomic_DNA"/>
</dbReference>
<keyword evidence="3" id="KW-1185">Reference proteome</keyword>
<feature type="non-terminal residue" evidence="2">
    <location>
        <position position="141"/>
    </location>
</feature>
<evidence type="ECO:0000313" key="3">
    <source>
        <dbReference type="Proteomes" id="UP000717328"/>
    </source>
</evidence>
<name>A0A9P7KBP6_9AGAR</name>
<gene>
    <name evidence="2" type="ORF">H0H81_010307</name>
</gene>
<reference evidence="2" key="2">
    <citation type="submission" date="2021-10" db="EMBL/GenBank/DDBJ databases">
        <title>Phylogenomics reveals ancestral predisposition of the termite-cultivated fungus Termitomyces towards a domesticated lifestyle.</title>
        <authorList>
            <person name="Auxier B."/>
            <person name="Grum-Grzhimaylo A."/>
            <person name="Cardenas M.E."/>
            <person name="Lodge J.D."/>
            <person name="Laessoe T."/>
            <person name="Pedersen O."/>
            <person name="Smith M.E."/>
            <person name="Kuyper T.W."/>
            <person name="Franco-Molano E.A."/>
            <person name="Baroni T.J."/>
            <person name="Aanen D.K."/>
        </authorList>
    </citation>
    <scope>NUCLEOTIDE SEQUENCE</scope>
    <source>
        <strain evidence="2">D49</strain>
    </source>
</reference>
<reference evidence="2" key="1">
    <citation type="submission" date="2021-02" db="EMBL/GenBank/DDBJ databases">
        <authorList>
            <person name="Nieuwenhuis M."/>
            <person name="Van De Peppel L.J.J."/>
        </authorList>
    </citation>
    <scope>NUCLEOTIDE SEQUENCE</scope>
    <source>
        <strain evidence="2">D49</strain>
    </source>
</reference>
<sequence>CDMLVDIDTPMHTATGVVEMDSLSPHQRKIDNFFPQLLRPQSSSRPISTFKEAARGPSAVQAVLQDFFPPIRAHEHDTLRHEVTNAVITLGVPGDYVDVAGSNNAPNSQISGQQQVTEARNTRTIRVHATREKTKAQPKTL</sequence>
<proteinExistence type="predicted"/>
<dbReference type="Proteomes" id="UP000717328">
    <property type="component" value="Unassembled WGS sequence"/>
</dbReference>
<evidence type="ECO:0000256" key="1">
    <source>
        <dbReference type="SAM" id="MobiDB-lite"/>
    </source>
</evidence>
<accession>A0A9P7KBP6</accession>
<comment type="caution">
    <text evidence="2">The sequence shown here is derived from an EMBL/GenBank/DDBJ whole genome shotgun (WGS) entry which is preliminary data.</text>
</comment>